<accession>A0ACD4RIE1</accession>
<gene>
    <name evidence="1" type="ORF">QLQ22_11655</name>
</gene>
<proteinExistence type="predicted"/>
<name>A0ACD4RIE1_9BACI</name>
<organism evidence="1 2">
    <name type="scientific">Metabacillus hrfriensis</name>
    <dbReference type="NCBI Taxonomy" id="3048891"/>
    <lineage>
        <taxon>Bacteria</taxon>
        <taxon>Bacillati</taxon>
        <taxon>Bacillota</taxon>
        <taxon>Bacilli</taxon>
        <taxon>Bacillales</taxon>
        <taxon>Bacillaceae</taxon>
        <taxon>Metabacillus</taxon>
    </lineage>
</organism>
<protein>
    <submittedName>
        <fullName evidence="1">PqqD family peptide modification chaperone</fullName>
    </submittedName>
</protein>
<evidence type="ECO:0000313" key="1">
    <source>
        <dbReference type="EMBL" id="WHZ59942.1"/>
    </source>
</evidence>
<keyword evidence="2" id="KW-1185">Reference proteome</keyword>
<dbReference type="EMBL" id="CP126116">
    <property type="protein sequence ID" value="WHZ59942.1"/>
    <property type="molecule type" value="Genomic_DNA"/>
</dbReference>
<sequence length="300" mass="34161">MLTNKSIPAFPVDVVLKENCIEDLGLEKQHKIDRMAFYMLSKIDGKKTIEDLIEEIHDHFSDVKKKQIEKDLMNVFSLLEQHHLINFSNKLQDTLLSYFVTLTNRKYIPSAKRYNIQTLSFPAMVLFVLVRCAAQLLPLMVIVTLLSSIPFIVSKEAEAMTVIFYSLCIFFAIAVSISIHETSHLYFLRRSLQKNSIGFLKIGFMSFKIIRPAVNEQLIVAVSGPMITGGFGIAGAWACLMISDPFFHLVGLVCSGIFLLHLLNLLPFFNDGSKLYNEIFDQHNKSTSPPSKLRKKRYSF</sequence>
<dbReference type="Proteomes" id="UP001226091">
    <property type="component" value="Chromosome"/>
</dbReference>
<evidence type="ECO:0000313" key="2">
    <source>
        <dbReference type="Proteomes" id="UP001226091"/>
    </source>
</evidence>
<reference evidence="2" key="1">
    <citation type="journal article" date="2025" name="Aquaculture">
        <title>Assessment of the bioflocculant production and safety properties of Metabacillus hrfriensis sp. nov. based on phenotypic and whole-genome sequencing analysis.</title>
        <authorList>
            <person name="Zhang R."/>
            <person name="Zhao Z."/>
            <person name="Luo L."/>
            <person name="Wang S."/>
            <person name="Guo K."/>
            <person name="Xu W."/>
        </authorList>
    </citation>
    <scope>NUCLEOTIDE SEQUENCE [LARGE SCALE GENOMIC DNA]</scope>
    <source>
        <strain evidence="2">CT-WN-B3</strain>
    </source>
</reference>